<sequence>MESQLDRIVEETMDFKATLMQDLERLGRQLDALVHERACARRDIQALMDLGKRYGVDVGEARAQIQGRLYAMELLLDEVCSHYRLYGVVQDDTRRLVRRVAERR</sequence>
<protein>
    <submittedName>
        <fullName evidence="2">Uncharacterized protein</fullName>
    </submittedName>
</protein>
<dbReference type="VEuPathDB" id="GiardiaDB:GMRT_23237"/>
<dbReference type="EMBL" id="VDLU01000003">
    <property type="protein sequence ID" value="TNJ27643.1"/>
    <property type="molecule type" value="Genomic_DNA"/>
</dbReference>
<organism evidence="2 3">
    <name type="scientific">Giardia muris</name>
    <dbReference type="NCBI Taxonomy" id="5742"/>
    <lineage>
        <taxon>Eukaryota</taxon>
        <taxon>Metamonada</taxon>
        <taxon>Diplomonadida</taxon>
        <taxon>Hexamitidae</taxon>
        <taxon>Giardiinae</taxon>
        <taxon>Giardia</taxon>
    </lineage>
</organism>
<reference evidence="2 3" key="1">
    <citation type="submission" date="2019-05" db="EMBL/GenBank/DDBJ databases">
        <title>The compact genome of Giardia muris reveals important steps in the evolution of intestinal protozoan parasites.</title>
        <authorList>
            <person name="Xu F."/>
            <person name="Jimenez-Gonzalez A."/>
            <person name="Einarsson E."/>
            <person name="Astvaldsson A."/>
            <person name="Peirasmaki D."/>
            <person name="Eckmann L."/>
            <person name="Andersson J.O."/>
            <person name="Svard S.G."/>
            <person name="Jerlstrom-Hultqvist J."/>
        </authorList>
    </citation>
    <scope>NUCLEOTIDE SEQUENCE [LARGE SCALE GENOMIC DNA]</scope>
    <source>
        <strain evidence="2 3">Roberts-Thomson</strain>
    </source>
</reference>
<keyword evidence="3" id="KW-1185">Reference proteome</keyword>
<feature type="coiled-coil region" evidence="1">
    <location>
        <begin position="16"/>
        <end position="43"/>
    </location>
</feature>
<evidence type="ECO:0000256" key="1">
    <source>
        <dbReference type="SAM" id="Coils"/>
    </source>
</evidence>
<proteinExistence type="predicted"/>
<name>A0A4Z1T161_GIAMU</name>
<dbReference type="AlphaFoldDB" id="A0A4Z1T161"/>
<accession>A0A4Z1T161</accession>
<gene>
    <name evidence="2" type="ORF">GMRT_23237</name>
</gene>
<keyword evidence="1" id="KW-0175">Coiled coil</keyword>
<comment type="caution">
    <text evidence="2">The sequence shown here is derived from an EMBL/GenBank/DDBJ whole genome shotgun (WGS) entry which is preliminary data.</text>
</comment>
<evidence type="ECO:0000313" key="2">
    <source>
        <dbReference type="EMBL" id="TNJ27643.1"/>
    </source>
</evidence>
<evidence type="ECO:0000313" key="3">
    <source>
        <dbReference type="Proteomes" id="UP000315496"/>
    </source>
</evidence>
<dbReference type="Proteomes" id="UP000315496">
    <property type="component" value="Chromosome 3"/>
</dbReference>